<evidence type="ECO:0000313" key="1">
    <source>
        <dbReference type="EMBL" id="RKT55014.1"/>
    </source>
</evidence>
<organism evidence="1 2">
    <name type="scientific">Saccharothrix australiensis</name>
    <dbReference type="NCBI Taxonomy" id="2072"/>
    <lineage>
        <taxon>Bacteria</taxon>
        <taxon>Bacillati</taxon>
        <taxon>Actinomycetota</taxon>
        <taxon>Actinomycetes</taxon>
        <taxon>Pseudonocardiales</taxon>
        <taxon>Pseudonocardiaceae</taxon>
        <taxon>Saccharothrix</taxon>
    </lineage>
</organism>
<name>A0A495W0U8_9PSEU</name>
<dbReference type="OrthoDB" id="9921130at2"/>
<proteinExistence type="predicted"/>
<dbReference type="RefSeq" id="WP_121006795.1">
    <property type="nucleotide sequence ID" value="NZ_RBXO01000001.1"/>
</dbReference>
<dbReference type="Proteomes" id="UP000282084">
    <property type="component" value="Unassembled WGS sequence"/>
</dbReference>
<keyword evidence="2" id="KW-1185">Reference proteome</keyword>
<dbReference type="AlphaFoldDB" id="A0A495W0U8"/>
<comment type="caution">
    <text evidence="1">The sequence shown here is derived from an EMBL/GenBank/DDBJ whole genome shotgun (WGS) entry which is preliminary data.</text>
</comment>
<reference evidence="1 2" key="1">
    <citation type="submission" date="2018-10" db="EMBL/GenBank/DDBJ databases">
        <title>Sequencing the genomes of 1000 actinobacteria strains.</title>
        <authorList>
            <person name="Klenk H.-P."/>
        </authorList>
    </citation>
    <scope>NUCLEOTIDE SEQUENCE [LARGE SCALE GENOMIC DNA]</scope>
    <source>
        <strain evidence="1 2">DSM 43800</strain>
    </source>
</reference>
<protein>
    <submittedName>
        <fullName evidence="1">Uncharacterized protein</fullName>
    </submittedName>
</protein>
<sequence>MLVEQHFVFELVEALKNDEEGFPALVAACTGFSGGDEATISVLFAEVSAALDAPGALDSVLGSPEGPAVASISNAASPMANCARVTWATISRARATSSS</sequence>
<accession>A0A495W0U8</accession>
<dbReference type="EMBL" id="RBXO01000001">
    <property type="protein sequence ID" value="RKT55014.1"/>
    <property type="molecule type" value="Genomic_DNA"/>
</dbReference>
<evidence type="ECO:0000313" key="2">
    <source>
        <dbReference type="Proteomes" id="UP000282084"/>
    </source>
</evidence>
<gene>
    <name evidence="1" type="ORF">C8E97_3670</name>
</gene>